<accession>A0AAW4PJR8</accession>
<dbReference type="EMBL" id="RKLT01000033">
    <property type="protein sequence ID" value="MBX0297959.1"/>
    <property type="molecule type" value="Genomic_DNA"/>
</dbReference>
<proteinExistence type="predicted"/>
<evidence type="ECO:0000313" key="2">
    <source>
        <dbReference type="EMBL" id="MBX0297959.1"/>
    </source>
</evidence>
<protein>
    <recommendedName>
        <fullName evidence="1">DUF7344 domain-containing protein</fullName>
    </recommendedName>
</protein>
<dbReference type="Pfam" id="PF24035">
    <property type="entry name" value="DUF7344"/>
    <property type="match status" value="1"/>
</dbReference>
<comment type="caution">
    <text evidence="2">The sequence shown here is derived from an EMBL/GenBank/DDBJ whole genome shotgun (WGS) entry which is preliminary data.</text>
</comment>
<evidence type="ECO:0000313" key="3">
    <source>
        <dbReference type="Proteomes" id="UP001430455"/>
    </source>
</evidence>
<dbReference type="AlphaFoldDB" id="A0AAW4PJR8"/>
<feature type="domain" description="DUF7344" evidence="1">
    <location>
        <begin position="9"/>
        <end position="85"/>
    </location>
</feature>
<name>A0AAW4PJR8_9EURY</name>
<sequence>MTDSEVIQLLLDDTNRTIVAQLNESARELTVDELAERIVGENVLALHATEYENRFEETVISLHHSRLPRLAEAGLIEYDAADNIVSYGDYTTLEPNWEEIGAIDELLSRFRTESPADTESIGVLEGRDAVYKYGRELSDRADDELFLIYTSDELLHEECLPHAKAAIDRGVTFAAGAKSEGIRQFFRESLPEATVWDPQLDWMNNPDDLPKISRLIFADRDTVLVGLWKEADGDNSKEEIAMIGEGARNPLVVLVRELLGPRLDHLDYQSETFMTDLPFDP</sequence>
<reference evidence="2 3" key="1">
    <citation type="submission" date="2021-06" db="EMBL/GenBank/DDBJ databases">
        <title>Halomicroarcula sp. a new haloarchaeum isolated from saline soil.</title>
        <authorList>
            <person name="Duran-Viseras A."/>
            <person name="Sanchez-Porro C."/>
            <person name="Ventosa A."/>
        </authorList>
    </citation>
    <scope>NUCLEOTIDE SEQUENCE [LARGE SCALE GENOMIC DNA]</scope>
    <source>
        <strain evidence="2 3">F27</strain>
    </source>
</reference>
<dbReference type="Proteomes" id="UP001430455">
    <property type="component" value="Unassembled WGS sequence"/>
</dbReference>
<gene>
    <name evidence="2" type="ORF">EGH23_24135</name>
</gene>
<evidence type="ECO:0000259" key="1">
    <source>
        <dbReference type="Pfam" id="PF24035"/>
    </source>
</evidence>
<keyword evidence="3" id="KW-1185">Reference proteome</keyword>
<organism evidence="2 3">
    <name type="scientific">Haloarcula nitratireducens</name>
    <dbReference type="NCBI Taxonomy" id="2487749"/>
    <lineage>
        <taxon>Archaea</taxon>
        <taxon>Methanobacteriati</taxon>
        <taxon>Methanobacteriota</taxon>
        <taxon>Stenosarchaea group</taxon>
        <taxon>Halobacteria</taxon>
        <taxon>Halobacteriales</taxon>
        <taxon>Haloarculaceae</taxon>
        <taxon>Haloarcula</taxon>
    </lineage>
</organism>
<dbReference type="InterPro" id="IPR055768">
    <property type="entry name" value="DUF7344"/>
</dbReference>